<dbReference type="KEGG" id="tpf:TPHA_0D03470"/>
<dbReference type="Proteomes" id="UP000005666">
    <property type="component" value="Chromosome 4"/>
</dbReference>
<dbReference type="HOGENOM" id="CLU_034017_0_0_1"/>
<evidence type="ECO:0000313" key="1">
    <source>
        <dbReference type="EMBL" id="CCE62982.1"/>
    </source>
</evidence>
<reference evidence="1 2" key="1">
    <citation type="journal article" date="2011" name="Proc. Natl. Acad. Sci. U.S.A.">
        <title>Evolutionary erosion of yeast sex chromosomes by mating-type switching accidents.</title>
        <authorList>
            <person name="Gordon J.L."/>
            <person name="Armisen D."/>
            <person name="Proux-Wera E."/>
            <person name="Oheigeartaigh S.S."/>
            <person name="Byrne K.P."/>
            <person name="Wolfe K.H."/>
        </authorList>
    </citation>
    <scope>NUCLEOTIDE SEQUENCE [LARGE SCALE GENOMIC DNA]</scope>
    <source>
        <strain evidence="2">ATCC 24235 / CBS 4417 / NBRC 1672 / NRRL Y-8282 / UCD 70-5</strain>
    </source>
</reference>
<dbReference type="eggNOG" id="ENOG502RYK1">
    <property type="taxonomic scope" value="Eukaryota"/>
</dbReference>
<evidence type="ECO:0000313" key="2">
    <source>
        <dbReference type="Proteomes" id="UP000005666"/>
    </source>
</evidence>
<dbReference type="GO" id="GO:0019901">
    <property type="term" value="F:protein kinase binding"/>
    <property type="evidence" value="ECO:0007669"/>
    <property type="project" value="InterPro"/>
</dbReference>
<dbReference type="GO" id="GO:0000307">
    <property type="term" value="C:cyclin-dependent protein kinase holoenzyme complex"/>
    <property type="evidence" value="ECO:0007669"/>
    <property type="project" value="UniProtKB-ARBA"/>
</dbReference>
<dbReference type="PANTHER" id="PTHR15615">
    <property type="match status" value="1"/>
</dbReference>
<dbReference type="Pfam" id="PF08613">
    <property type="entry name" value="Cyclin"/>
    <property type="match status" value="1"/>
</dbReference>
<evidence type="ECO:0008006" key="3">
    <source>
        <dbReference type="Google" id="ProtNLM"/>
    </source>
</evidence>
<dbReference type="GeneID" id="11531038"/>
<keyword evidence="2" id="KW-1185">Reference proteome</keyword>
<gene>
    <name evidence="1" type="primary">TPHA0D03470</name>
    <name evidence="1" type="ordered locus">TPHA_0D03470</name>
</gene>
<dbReference type="RefSeq" id="XP_003685416.1">
    <property type="nucleotide sequence ID" value="XM_003685368.1"/>
</dbReference>
<dbReference type="STRING" id="1071381.G8BT11"/>
<dbReference type="EMBL" id="HE612859">
    <property type="protein sequence ID" value="CCE62982.1"/>
    <property type="molecule type" value="Genomic_DNA"/>
</dbReference>
<dbReference type="AlphaFoldDB" id="G8BT11"/>
<dbReference type="GO" id="GO:0016538">
    <property type="term" value="F:cyclin-dependent protein serine/threonine kinase regulator activity"/>
    <property type="evidence" value="ECO:0007669"/>
    <property type="project" value="TreeGrafter"/>
</dbReference>
<protein>
    <recommendedName>
        <fullName evidence="3">Cyclin N-terminal domain-containing protein</fullName>
    </recommendedName>
</protein>
<dbReference type="Gene3D" id="1.10.472.10">
    <property type="entry name" value="Cyclin-like"/>
    <property type="match status" value="1"/>
</dbReference>
<name>G8BT11_TETPH</name>
<proteinExistence type="predicted"/>
<organism evidence="1 2">
    <name type="scientific">Tetrapisispora phaffii (strain ATCC 24235 / CBS 4417 / NBRC 1672 / NRRL Y-8282 / UCD 70-5)</name>
    <name type="common">Yeast</name>
    <name type="synonym">Fabospora phaffii</name>
    <dbReference type="NCBI Taxonomy" id="1071381"/>
    <lineage>
        <taxon>Eukaryota</taxon>
        <taxon>Fungi</taxon>
        <taxon>Dikarya</taxon>
        <taxon>Ascomycota</taxon>
        <taxon>Saccharomycotina</taxon>
        <taxon>Saccharomycetes</taxon>
        <taxon>Saccharomycetales</taxon>
        <taxon>Saccharomycetaceae</taxon>
        <taxon>Tetrapisispora</taxon>
    </lineage>
</organism>
<dbReference type="OrthoDB" id="244495at2759"/>
<dbReference type="GO" id="GO:0005634">
    <property type="term" value="C:nucleus"/>
    <property type="evidence" value="ECO:0007669"/>
    <property type="project" value="TreeGrafter"/>
</dbReference>
<dbReference type="CDD" id="cd20557">
    <property type="entry name" value="CYCLIN_ScPCL1-like"/>
    <property type="match status" value="1"/>
</dbReference>
<dbReference type="InterPro" id="IPR013922">
    <property type="entry name" value="Cyclin_PHO80-like"/>
</dbReference>
<sequence>MSGFIYPNQQQIPVQFNEGMNSHSHSQSLNANNGPTMVSSMIPPTLSHHMGYMLNPNGQFGHQHSQSFNQPMMNLPPPPGFNYGNNFIKNNAVNNMVQYRQPQMMLLTPVQEISHLKNSGAPVLSNNLNYPVIPKEHQIQRPVEQATNGGVNPVLDYDLEVMTDYIVEFSILAFDAKDKFKENSKDNNQDSILTLFNKGVGSVLNATRLPSVTIFQGLHFLSKYLSRLPNRHASIGGNSINIIYQHTMIGLILANKFNDDKTFTNKSWSEATGMQLTIINEYERDWLKVFDWKLFDDKFILYNDYVTAYKTFVQESTFACEPIKLQSHFTTPTSATPLPHPSNEVRIPAFQSSEHLFSSPYFCISDDEYHHNAGNPTYSNQFQPQMSICMAPSMQTQPQMSCEMNGNSNFNLSSSPLASSPIRQGQFNNSHNNLSCQSVENYNNYSHFNDFLSQSNNLVPSQNQVPGILPYQPNFYNNWNLNYQNNSTNSDVKFDYDTKYFINPISC</sequence>
<accession>G8BT11</accession>
<dbReference type="PANTHER" id="PTHR15615:SF27">
    <property type="entry name" value="PHO85 CYCLIN CLG1"/>
    <property type="match status" value="1"/>
</dbReference>